<evidence type="ECO:0000259" key="3">
    <source>
        <dbReference type="PROSITE" id="PS50076"/>
    </source>
</evidence>
<reference evidence="4 5" key="1">
    <citation type="submission" date="2022-01" db="EMBL/GenBank/DDBJ databases">
        <title>Novel bile acid biosynthetic pathways are enriched in the microbiome of centenarians.</title>
        <authorList>
            <person name="Sato Y."/>
            <person name="Atarashi K."/>
            <person name="Plichta R.D."/>
            <person name="Arai Y."/>
            <person name="Sasajima S."/>
            <person name="Kearney M.S."/>
            <person name="Suda W."/>
            <person name="Takeshita K."/>
            <person name="Sasaki T."/>
            <person name="Okamoto S."/>
            <person name="Skelly N.A."/>
            <person name="Okamura Y."/>
            <person name="Vlamakis H."/>
            <person name="Li Y."/>
            <person name="Tanoue T."/>
            <person name="Takei H."/>
            <person name="Nittono H."/>
            <person name="Narushima S."/>
            <person name="Irie J."/>
            <person name="Itoh H."/>
            <person name="Moriya K."/>
            <person name="Sugiura Y."/>
            <person name="Suematsu M."/>
            <person name="Moritoki N."/>
            <person name="Shibata S."/>
            <person name="Littman R.D."/>
            <person name="Fischbach A.M."/>
            <person name="Uwamino Y."/>
            <person name="Inoue T."/>
            <person name="Honda A."/>
            <person name="Hattori M."/>
            <person name="Murai T."/>
            <person name="Xavier J.R."/>
            <person name="Hirose N."/>
            <person name="Honda K."/>
        </authorList>
    </citation>
    <scope>NUCLEOTIDE SEQUENCE [LARGE SCALE GENOMIC DNA]</scope>
    <source>
        <strain evidence="4 5">CE91-St30</strain>
    </source>
</reference>
<dbReference type="EMBL" id="AP025564">
    <property type="protein sequence ID" value="BDE97164.1"/>
    <property type="molecule type" value="Genomic_DNA"/>
</dbReference>
<dbReference type="InterPro" id="IPR001623">
    <property type="entry name" value="DnaJ_domain"/>
</dbReference>
<name>A0ABM7WLA1_9ACTN</name>
<feature type="compositionally biased region" description="Basic and acidic residues" evidence="2">
    <location>
        <begin position="30"/>
        <end position="67"/>
    </location>
</feature>
<accession>A0ABM7WLA1</accession>
<dbReference type="InterPro" id="IPR036869">
    <property type="entry name" value="J_dom_sf"/>
</dbReference>
<sequence>MAMDPYSVLGVERGASQDDVKKAYRKKARENHPDLNPDDEAAARRMNEVNEAYDRIMNPEKYARERPVGSASSTGGPYGGANPYTGGPYAGGGTQGGAGSGNPYDWIDLDDLFGFGQSAQSAPVHPEASASDSPEVRRIIDDINAGRYDRAVEAASSIPSTGRNARWYYLSALANKGAGNTVLAFDHIRKAVQMDPGNADYARVERTFRQTGQTYQQESQERGFTRGGIDPATICCGLLAAQMFCRPYCLGF</sequence>
<dbReference type="PANTHER" id="PTHR43096:SF52">
    <property type="entry name" value="DNAJ HOMOLOG 1, MITOCHONDRIAL-RELATED"/>
    <property type="match status" value="1"/>
</dbReference>
<dbReference type="Proteomes" id="UP001320544">
    <property type="component" value="Chromosome"/>
</dbReference>
<evidence type="ECO:0000313" key="5">
    <source>
        <dbReference type="Proteomes" id="UP001320544"/>
    </source>
</evidence>
<keyword evidence="5" id="KW-1185">Reference proteome</keyword>
<feature type="domain" description="J" evidence="3">
    <location>
        <begin position="4"/>
        <end position="61"/>
    </location>
</feature>
<evidence type="ECO:0000256" key="1">
    <source>
        <dbReference type="ARBA" id="ARBA00023186"/>
    </source>
</evidence>
<dbReference type="CDD" id="cd06257">
    <property type="entry name" value="DnaJ"/>
    <property type="match status" value="1"/>
</dbReference>
<feature type="region of interest" description="Disordered" evidence="2">
    <location>
        <begin position="1"/>
        <end position="79"/>
    </location>
</feature>
<dbReference type="PANTHER" id="PTHR43096">
    <property type="entry name" value="DNAJ HOMOLOG 1, MITOCHONDRIAL-RELATED"/>
    <property type="match status" value="1"/>
</dbReference>
<keyword evidence="1" id="KW-0143">Chaperone</keyword>
<dbReference type="Gene3D" id="1.10.287.110">
    <property type="entry name" value="DnaJ domain"/>
    <property type="match status" value="1"/>
</dbReference>
<dbReference type="SUPFAM" id="SSF48452">
    <property type="entry name" value="TPR-like"/>
    <property type="match status" value="1"/>
</dbReference>
<dbReference type="RefSeq" id="WP_102377450.1">
    <property type="nucleotide sequence ID" value="NZ_LT964679.1"/>
</dbReference>
<proteinExistence type="predicted"/>
<dbReference type="PRINTS" id="PR00625">
    <property type="entry name" value="JDOMAIN"/>
</dbReference>
<dbReference type="Pfam" id="PF00226">
    <property type="entry name" value="DnaJ"/>
    <property type="match status" value="1"/>
</dbReference>
<dbReference type="InterPro" id="IPR011990">
    <property type="entry name" value="TPR-like_helical_dom_sf"/>
</dbReference>
<gene>
    <name evidence="4" type="ORF">CE91St30_24970</name>
</gene>
<protein>
    <recommendedName>
        <fullName evidence="3">J domain-containing protein</fullName>
    </recommendedName>
</protein>
<dbReference type="SUPFAM" id="SSF46565">
    <property type="entry name" value="Chaperone J-domain"/>
    <property type="match status" value="1"/>
</dbReference>
<evidence type="ECO:0000256" key="2">
    <source>
        <dbReference type="SAM" id="MobiDB-lite"/>
    </source>
</evidence>
<organism evidence="4 5">
    <name type="scientific">Raoultibacter timonensis</name>
    <dbReference type="NCBI Taxonomy" id="1907662"/>
    <lineage>
        <taxon>Bacteria</taxon>
        <taxon>Bacillati</taxon>
        <taxon>Actinomycetota</taxon>
        <taxon>Coriobacteriia</taxon>
        <taxon>Eggerthellales</taxon>
        <taxon>Eggerthellaceae</taxon>
        <taxon>Raoultibacter</taxon>
    </lineage>
</organism>
<dbReference type="SMART" id="SM00271">
    <property type="entry name" value="DnaJ"/>
    <property type="match status" value="1"/>
</dbReference>
<evidence type="ECO:0000313" key="4">
    <source>
        <dbReference type="EMBL" id="BDE97164.1"/>
    </source>
</evidence>
<dbReference type="PROSITE" id="PS50076">
    <property type="entry name" value="DNAJ_2"/>
    <property type="match status" value="1"/>
</dbReference>